<dbReference type="EMBL" id="FQVY01000001">
    <property type="protein sequence ID" value="SHF73622.1"/>
    <property type="molecule type" value="Genomic_DNA"/>
</dbReference>
<dbReference type="Pfam" id="PF04025">
    <property type="entry name" value="RemA-like"/>
    <property type="match status" value="1"/>
</dbReference>
<accession>A0AAQ1MBG4</accession>
<evidence type="ECO:0000313" key="1">
    <source>
        <dbReference type="EMBL" id="SHF73622.1"/>
    </source>
</evidence>
<gene>
    <name evidence="1" type="ORF">SAMN05444424_0503</name>
</gene>
<evidence type="ECO:0000313" key="2">
    <source>
        <dbReference type="Proteomes" id="UP000184089"/>
    </source>
</evidence>
<dbReference type="Proteomes" id="UP000184089">
    <property type="component" value="Unassembled WGS sequence"/>
</dbReference>
<protein>
    <submittedName>
        <fullName evidence="1">Regulator of extracellular matrix RemA, YlzA/DUF370 family</fullName>
    </submittedName>
</protein>
<sequence length="86" mass="9695">MILFQLGFDHYVPIEKIKVILPYESTRVKKDIVALREEAGTGKLIDATKHKPIKTVVVLDDGTFILCTYTAETLAKRYKETQGGNI</sequence>
<dbReference type="InterPro" id="IPR007169">
    <property type="entry name" value="RemA-like"/>
</dbReference>
<organism evidence="1 2">
    <name type="scientific">Bittarella massiliensis</name>
    <name type="common">ex Durand et al. 2017</name>
    <dbReference type="NCBI Taxonomy" id="1720313"/>
    <lineage>
        <taxon>Bacteria</taxon>
        <taxon>Bacillati</taxon>
        <taxon>Bacillota</taxon>
        <taxon>Clostridia</taxon>
        <taxon>Eubacteriales</taxon>
        <taxon>Oscillospiraceae</taxon>
        <taxon>Bittarella (ex Durand et al. 2017)</taxon>
    </lineage>
</organism>
<proteinExistence type="predicted"/>
<dbReference type="RefSeq" id="WP_021659225.1">
    <property type="nucleotide sequence ID" value="NZ_FQVY01000001.1"/>
</dbReference>
<name>A0AAQ1MBG4_9FIRM</name>
<comment type="caution">
    <text evidence="1">The sequence shown here is derived from an EMBL/GenBank/DDBJ whole genome shotgun (WGS) entry which is preliminary data.</text>
</comment>
<dbReference type="AlphaFoldDB" id="A0AAQ1MBG4"/>
<reference evidence="2" key="1">
    <citation type="submission" date="2016-11" db="EMBL/GenBank/DDBJ databases">
        <authorList>
            <person name="Jaros S."/>
            <person name="Januszkiewicz K."/>
            <person name="Wedrychowicz H."/>
        </authorList>
    </citation>
    <scope>NUCLEOTIDE SEQUENCE [LARGE SCALE GENOMIC DNA]</scope>
    <source>
        <strain evidence="2">DSM 4029</strain>
    </source>
</reference>